<dbReference type="STRING" id="1611254.A0A2G5SNT9"/>
<dbReference type="AlphaFoldDB" id="A0A2G5SNT9"/>
<organism evidence="5 6">
    <name type="scientific">Caenorhabditis nigoni</name>
    <dbReference type="NCBI Taxonomy" id="1611254"/>
    <lineage>
        <taxon>Eukaryota</taxon>
        <taxon>Metazoa</taxon>
        <taxon>Ecdysozoa</taxon>
        <taxon>Nematoda</taxon>
        <taxon>Chromadorea</taxon>
        <taxon>Rhabditida</taxon>
        <taxon>Rhabditina</taxon>
        <taxon>Rhabditomorpha</taxon>
        <taxon>Rhabditoidea</taxon>
        <taxon>Rhabditidae</taxon>
        <taxon>Peloderinae</taxon>
        <taxon>Caenorhabditis</taxon>
    </lineage>
</organism>
<keyword evidence="2" id="KW-0882">Thioester bond</keyword>
<evidence type="ECO:0000256" key="1">
    <source>
        <dbReference type="ARBA" id="ARBA00022729"/>
    </source>
</evidence>
<dbReference type="Proteomes" id="UP000230233">
    <property type="component" value="Chromosome X"/>
</dbReference>
<proteinExistence type="predicted"/>
<evidence type="ECO:0000256" key="3">
    <source>
        <dbReference type="SAM" id="SignalP"/>
    </source>
</evidence>
<dbReference type="InterPro" id="IPR050473">
    <property type="entry name" value="A2M/Complement_sys"/>
</dbReference>
<accession>A0A2G5SNT9</accession>
<dbReference type="EMBL" id="PDUG01000006">
    <property type="protein sequence ID" value="PIC16764.1"/>
    <property type="molecule type" value="Genomic_DNA"/>
</dbReference>
<gene>
    <name evidence="5" type="primary">Cnig_chr_X.g23251</name>
    <name evidence="5" type="ORF">B9Z55_023251</name>
</gene>
<reference evidence="6" key="1">
    <citation type="submission" date="2017-10" db="EMBL/GenBank/DDBJ databases">
        <title>Rapid genome shrinkage in a self-fertile nematode reveals novel sperm competition proteins.</title>
        <authorList>
            <person name="Yin D."/>
            <person name="Schwarz E.M."/>
            <person name="Thomas C.G."/>
            <person name="Felde R.L."/>
            <person name="Korf I.F."/>
            <person name="Cutter A.D."/>
            <person name="Schartner C.M."/>
            <person name="Ralston E.J."/>
            <person name="Meyer B.J."/>
            <person name="Haag E.S."/>
        </authorList>
    </citation>
    <scope>NUCLEOTIDE SEQUENCE [LARGE SCALE GENOMIC DNA]</scope>
    <source>
        <strain evidence="6">JU1422</strain>
    </source>
</reference>
<dbReference type="InterPro" id="IPR041555">
    <property type="entry name" value="MG3"/>
</dbReference>
<dbReference type="Gene3D" id="2.60.40.1930">
    <property type="match status" value="1"/>
</dbReference>
<evidence type="ECO:0000259" key="4">
    <source>
        <dbReference type="Pfam" id="PF17791"/>
    </source>
</evidence>
<protein>
    <recommendedName>
        <fullName evidence="4">Macroglobulin domain-containing protein</fullName>
    </recommendedName>
</protein>
<dbReference type="Gene3D" id="2.60.40.1940">
    <property type="match status" value="1"/>
</dbReference>
<dbReference type="OrthoDB" id="6359008at2759"/>
<evidence type="ECO:0000313" key="5">
    <source>
        <dbReference type="EMBL" id="PIC16764.1"/>
    </source>
</evidence>
<evidence type="ECO:0000313" key="6">
    <source>
        <dbReference type="Proteomes" id="UP000230233"/>
    </source>
</evidence>
<dbReference type="PANTHER" id="PTHR11412:SF136">
    <property type="entry name" value="CD109 ANTIGEN"/>
    <property type="match status" value="1"/>
</dbReference>
<keyword evidence="1 3" id="KW-0732">Signal</keyword>
<keyword evidence="6" id="KW-1185">Reference proteome</keyword>
<feature type="signal peptide" evidence="3">
    <location>
        <begin position="1"/>
        <end position="18"/>
    </location>
</feature>
<feature type="domain" description="Macroglobulin" evidence="4">
    <location>
        <begin position="228"/>
        <end position="275"/>
    </location>
</feature>
<evidence type="ECO:0000256" key="2">
    <source>
        <dbReference type="ARBA" id="ARBA00022966"/>
    </source>
</evidence>
<dbReference type="Pfam" id="PF17791">
    <property type="entry name" value="MG3"/>
    <property type="match status" value="1"/>
</dbReference>
<sequence length="304" mass="34798">MRLSVFILLIFIISEVYTNPVIVLPPFLKLHEQNVITIVNERSVKSVVQIEHGGEKTNKEMTGDVQTISFHTSSRQPMAHIKIKVDGKVELDQDVPVRPDLFNVHIHIDKTIYRKSEFVNVRILPLTHDGTIYRGDLNICLVNGKGFVESSTMRTVKVDETSSMIIERLEIPSHTFFGDWMVKVQPVELGTKRMDDILIFEKIFQVQDYDLPNYRLYGFLTDNSVLEDTKVTIEAKYFHGKPVNGSVHVYCREVGSTSQDRSHLTHIKSGEVSIYFIIIIISHNEKQNPKTPADKMKKKNTGMT</sequence>
<dbReference type="PANTHER" id="PTHR11412">
    <property type="entry name" value="MACROGLOBULIN / COMPLEMENT"/>
    <property type="match status" value="1"/>
</dbReference>
<name>A0A2G5SNT9_9PELO</name>
<comment type="caution">
    <text evidence="5">The sequence shown here is derived from an EMBL/GenBank/DDBJ whole genome shotgun (WGS) entry which is preliminary data.</text>
</comment>
<feature type="chain" id="PRO_5013841867" description="Macroglobulin domain-containing protein" evidence="3">
    <location>
        <begin position="19"/>
        <end position="304"/>
    </location>
</feature>